<protein>
    <submittedName>
        <fullName evidence="12">Insulinase family protein</fullName>
    </submittedName>
</protein>
<dbReference type="SUPFAM" id="SSF63411">
    <property type="entry name" value="LuxS/MPP-like metallohydrolase"/>
    <property type="match status" value="4"/>
</dbReference>
<keyword evidence="3" id="KW-0645">Protease</keyword>
<dbReference type="InterPro" id="IPR011765">
    <property type="entry name" value="Pept_M16_N"/>
</dbReference>
<comment type="cofactor">
    <cofactor evidence="1">
        <name>Zn(2+)</name>
        <dbReference type="ChEBI" id="CHEBI:29105"/>
    </cofactor>
</comment>
<dbReference type="PANTHER" id="PTHR43690">
    <property type="entry name" value="NARDILYSIN"/>
    <property type="match status" value="1"/>
</dbReference>
<evidence type="ECO:0000256" key="7">
    <source>
        <dbReference type="ARBA" id="ARBA00023049"/>
    </source>
</evidence>
<feature type="domain" description="Peptidase M16 N-terminal" evidence="10">
    <location>
        <begin position="51"/>
        <end position="172"/>
    </location>
</feature>
<keyword evidence="6" id="KW-0862">Zinc</keyword>
<keyword evidence="9" id="KW-0732">Signal</keyword>
<evidence type="ECO:0000256" key="1">
    <source>
        <dbReference type="ARBA" id="ARBA00001947"/>
    </source>
</evidence>
<dbReference type="InterPro" id="IPR050626">
    <property type="entry name" value="Peptidase_M16"/>
</dbReference>
<evidence type="ECO:0000313" key="13">
    <source>
        <dbReference type="Proteomes" id="UP000295706"/>
    </source>
</evidence>
<keyword evidence="7" id="KW-0482">Metalloprotease</keyword>
<dbReference type="InterPro" id="IPR001431">
    <property type="entry name" value="Pept_M16_Zn_BS"/>
</dbReference>
<organism evidence="12 13">
    <name type="scientific">Arundinibacter roseus</name>
    <dbReference type="NCBI Taxonomy" id="2070510"/>
    <lineage>
        <taxon>Bacteria</taxon>
        <taxon>Pseudomonadati</taxon>
        <taxon>Bacteroidota</taxon>
        <taxon>Cytophagia</taxon>
        <taxon>Cytophagales</taxon>
        <taxon>Spirosomataceae</taxon>
        <taxon>Arundinibacter</taxon>
    </lineage>
</organism>
<dbReference type="Pfam" id="PF05193">
    <property type="entry name" value="Peptidase_M16_C"/>
    <property type="match status" value="2"/>
</dbReference>
<evidence type="ECO:0000256" key="5">
    <source>
        <dbReference type="ARBA" id="ARBA00022801"/>
    </source>
</evidence>
<evidence type="ECO:0000256" key="3">
    <source>
        <dbReference type="ARBA" id="ARBA00022670"/>
    </source>
</evidence>
<dbReference type="Gene3D" id="3.30.830.10">
    <property type="entry name" value="Metalloenzyme, LuxS/M16 peptidase-like"/>
    <property type="match status" value="4"/>
</dbReference>
<dbReference type="GO" id="GO:0004222">
    <property type="term" value="F:metalloendopeptidase activity"/>
    <property type="evidence" value="ECO:0007669"/>
    <property type="project" value="InterPro"/>
</dbReference>
<dbReference type="Proteomes" id="UP000295706">
    <property type="component" value="Unassembled WGS sequence"/>
</dbReference>
<feature type="signal peptide" evidence="9">
    <location>
        <begin position="1"/>
        <end position="22"/>
    </location>
</feature>
<evidence type="ECO:0000256" key="8">
    <source>
        <dbReference type="RuleBase" id="RU004447"/>
    </source>
</evidence>
<dbReference type="RefSeq" id="WP_132116825.1">
    <property type="nucleotide sequence ID" value="NZ_SMJU01000005.1"/>
</dbReference>
<keyword evidence="4" id="KW-0479">Metal-binding</keyword>
<accession>A0A4R4KDF9</accession>
<dbReference type="GO" id="GO:0006508">
    <property type="term" value="P:proteolysis"/>
    <property type="evidence" value="ECO:0007669"/>
    <property type="project" value="UniProtKB-KW"/>
</dbReference>
<keyword evidence="13" id="KW-1185">Reference proteome</keyword>
<sequence length="935" mass="104677">MKKVLLKKLWVLCMLFSVPVLAQTDLTKAVPFDPSVKTGTLPNGLTYYIRKNVEPKNRAELRLVLKAGSILETDEQQGLAHFMEHMSFNGTKNFPKNELVNFLQKTGVRFGADLNAYTSFDETVYMLPIPTDSAGLLEKGLLVLEDWAHNALLDPAEIDKERGVVLEESRLGRGAQQRMRDQYLKMILNNSRYADRLPIGKDDVLQNFKPEVLKKYYQDWYRPDLMAVIAVGDFEVETVEKIIKEKFGSISNPKNAPERIEYTIPLDGTNNVAIVTDPEQPQNIIQVIYKQPEFKEKTLADSRTAISYELFNAMMGDRMQELTQQADPPFLFGIGNYGGFLGNLDAYTAVALAKGADGVERALSALLAENVRVQKFGFTDSELDRAKKSFLNSVDQRLKEKDKSRSDGFVQEYINHFLNSGSSMGIEFYADFVKKQLDGISLQEINQLAGKFITDKNRAVVILGPESAKDVLPTEAKVKELLTSAGQNVTAYVDDAVDTPLLPQEPKGTAVVSEKKLEKVDVTELVFGNGVKVLLKPTDFKNDEILFEATGKGGTSLFPNDLETGAFASYIVGAGGVGPYSQTQLQKFLAGKSVSVNPYISELTEGIAGSASPKDLETALQLVYAYFTAPRKDEPVVKGILANQRAYLENMMKTPTPEKVFSDTLSAVMSNYDPRRRPMTPERVDKVDLDKALGIYKDRFSDASDFVFTFVGAFTVDQIKPLLAKYLGGLPATNRDDSYDHPNIFPPKGRIEKTVYKGLEPKSRVTMIFSGEYTFNPENNVQIEALQEVLQIKLIEALREEESGVYGVGVSEKTDKLPSGHYRYMIQFGCGPENVDKLVARTLEEIEKVRKNGAQPQDIEKFVAETRRKTEVDMKTNEFWRGYIDTNTFIGDDLNEIFEQEKLLKQVSVESTKAAAQKYLNPDNFIKVVLMPEKK</sequence>
<dbReference type="InterPro" id="IPR007863">
    <property type="entry name" value="Peptidase_M16_C"/>
</dbReference>
<comment type="similarity">
    <text evidence="2 8">Belongs to the peptidase M16 family.</text>
</comment>
<proteinExistence type="inferred from homology"/>
<dbReference type="PANTHER" id="PTHR43690:SF34">
    <property type="entry name" value="ZINC PROTEASE PQQL-LIKE"/>
    <property type="match status" value="1"/>
</dbReference>
<dbReference type="PROSITE" id="PS00143">
    <property type="entry name" value="INSULINASE"/>
    <property type="match status" value="1"/>
</dbReference>
<evidence type="ECO:0000256" key="4">
    <source>
        <dbReference type="ARBA" id="ARBA00022723"/>
    </source>
</evidence>
<dbReference type="EMBL" id="SMJU01000005">
    <property type="protein sequence ID" value="TDB65947.1"/>
    <property type="molecule type" value="Genomic_DNA"/>
</dbReference>
<feature type="domain" description="Peptidase M16 C-terminal" evidence="11">
    <location>
        <begin position="208"/>
        <end position="389"/>
    </location>
</feature>
<comment type="caution">
    <text evidence="12">The sequence shown here is derived from an EMBL/GenBank/DDBJ whole genome shotgun (WGS) entry which is preliminary data.</text>
</comment>
<dbReference type="AlphaFoldDB" id="A0A4R4KDF9"/>
<dbReference type="InterPro" id="IPR011249">
    <property type="entry name" value="Metalloenz_LuxS/M16"/>
</dbReference>
<feature type="domain" description="Peptidase M16 C-terminal" evidence="11">
    <location>
        <begin position="687"/>
        <end position="861"/>
    </location>
</feature>
<feature type="chain" id="PRO_5020513396" evidence="9">
    <location>
        <begin position="23"/>
        <end position="935"/>
    </location>
</feature>
<evidence type="ECO:0000256" key="9">
    <source>
        <dbReference type="SAM" id="SignalP"/>
    </source>
</evidence>
<gene>
    <name evidence="12" type="ORF">EZE20_09285</name>
</gene>
<name>A0A4R4KDF9_9BACT</name>
<evidence type="ECO:0000313" key="12">
    <source>
        <dbReference type="EMBL" id="TDB65947.1"/>
    </source>
</evidence>
<evidence type="ECO:0000256" key="6">
    <source>
        <dbReference type="ARBA" id="ARBA00022833"/>
    </source>
</evidence>
<dbReference type="Pfam" id="PF00675">
    <property type="entry name" value="Peptidase_M16"/>
    <property type="match status" value="1"/>
</dbReference>
<keyword evidence="5" id="KW-0378">Hydrolase</keyword>
<dbReference type="GO" id="GO:0046872">
    <property type="term" value="F:metal ion binding"/>
    <property type="evidence" value="ECO:0007669"/>
    <property type="project" value="UniProtKB-KW"/>
</dbReference>
<reference evidence="12 13" key="1">
    <citation type="submission" date="2019-02" db="EMBL/GenBank/DDBJ databases">
        <title>Arundinibacter roseus gen. nov., sp. nov., a new member of the family Cytophagaceae.</title>
        <authorList>
            <person name="Szuroczki S."/>
            <person name="Khayer B."/>
            <person name="Sproer C."/>
            <person name="Toumi M."/>
            <person name="Szabo A."/>
            <person name="Felfoldi T."/>
            <person name="Schumann P."/>
            <person name="Toth E."/>
        </authorList>
    </citation>
    <scope>NUCLEOTIDE SEQUENCE [LARGE SCALE GENOMIC DNA]</scope>
    <source>
        <strain evidence="12 13">DMA-k-7a</strain>
    </source>
</reference>
<dbReference type="OrthoDB" id="9811314at2"/>
<evidence type="ECO:0000259" key="10">
    <source>
        <dbReference type="Pfam" id="PF00675"/>
    </source>
</evidence>
<evidence type="ECO:0000256" key="2">
    <source>
        <dbReference type="ARBA" id="ARBA00007261"/>
    </source>
</evidence>
<evidence type="ECO:0000259" key="11">
    <source>
        <dbReference type="Pfam" id="PF05193"/>
    </source>
</evidence>